<dbReference type="Proteomes" id="UP000608071">
    <property type="component" value="Unassembled WGS sequence"/>
</dbReference>
<evidence type="ECO:0000313" key="1">
    <source>
        <dbReference type="EMBL" id="MBD7970582.1"/>
    </source>
</evidence>
<dbReference type="RefSeq" id="WP_191803805.1">
    <property type="nucleotide sequence ID" value="NZ_JACSQL010000013.1"/>
</dbReference>
<name>A0ABR8T477_9BACL</name>
<dbReference type="EMBL" id="JACSQL010000013">
    <property type="protein sequence ID" value="MBD7970582.1"/>
    <property type="molecule type" value="Genomic_DNA"/>
</dbReference>
<reference evidence="1 2" key="1">
    <citation type="submission" date="2020-08" db="EMBL/GenBank/DDBJ databases">
        <title>A Genomic Blueprint of the Chicken Gut Microbiome.</title>
        <authorList>
            <person name="Gilroy R."/>
            <person name="Ravi A."/>
            <person name="Getino M."/>
            <person name="Pursley I."/>
            <person name="Horton D.L."/>
            <person name="Alikhan N.-F."/>
            <person name="Baker D."/>
            <person name="Gharbi K."/>
            <person name="Hall N."/>
            <person name="Watson M."/>
            <person name="Adriaenssens E.M."/>
            <person name="Foster-Nyarko E."/>
            <person name="Jarju S."/>
            <person name="Secka A."/>
            <person name="Antonio M."/>
            <person name="Oren A."/>
            <person name="Chaudhuri R."/>
            <person name="La Ragione R.M."/>
            <person name="Hildebrand F."/>
            <person name="Pallen M.J."/>
        </authorList>
    </citation>
    <scope>NUCLEOTIDE SEQUENCE [LARGE SCALE GENOMIC DNA]</scope>
    <source>
        <strain evidence="1 2">Sa2BVA9</strain>
    </source>
</reference>
<proteinExistence type="predicted"/>
<comment type="caution">
    <text evidence="1">The sequence shown here is derived from an EMBL/GenBank/DDBJ whole genome shotgun (WGS) entry which is preliminary data.</text>
</comment>
<accession>A0ABR8T477</accession>
<evidence type="ECO:0008006" key="3">
    <source>
        <dbReference type="Google" id="ProtNLM"/>
    </source>
</evidence>
<protein>
    <recommendedName>
        <fullName evidence="3">Cingulin</fullName>
    </recommendedName>
</protein>
<organism evidence="1 2">
    <name type="scientific">Paenibacillus gallinarum</name>
    <dbReference type="NCBI Taxonomy" id="2762232"/>
    <lineage>
        <taxon>Bacteria</taxon>
        <taxon>Bacillati</taxon>
        <taxon>Bacillota</taxon>
        <taxon>Bacilli</taxon>
        <taxon>Bacillales</taxon>
        <taxon>Paenibacillaceae</taxon>
        <taxon>Paenibacillus</taxon>
    </lineage>
</organism>
<evidence type="ECO:0000313" key="2">
    <source>
        <dbReference type="Proteomes" id="UP000608071"/>
    </source>
</evidence>
<keyword evidence="2" id="KW-1185">Reference proteome</keyword>
<sequence length="101" mass="11982">MDIKTAAPLDELKRQLVQLEEIILQNTKHIEKQQEMLDLYKESLQLFCEEDAGRIYVLNNFVYPIETQLQDLHSRQENLLDELKFKQGVRLILKEELAIRA</sequence>
<gene>
    <name evidence="1" type="ORF">H9647_21170</name>
</gene>